<dbReference type="InterPro" id="IPR055414">
    <property type="entry name" value="LRR_R13L4/SHOC2-like"/>
</dbReference>
<dbReference type="InterPro" id="IPR032675">
    <property type="entry name" value="LRR_dom_sf"/>
</dbReference>
<dbReference type="GO" id="GO:0007165">
    <property type="term" value="P:signal transduction"/>
    <property type="evidence" value="ECO:0007669"/>
    <property type="project" value="UniProtKB-ARBA"/>
</dbReference>
<keyword evidence="3" id="KW-1003">Cell membrane</keyword>
<dbReference type="Gene3D" id="3.80.10.10">
    <property type="entry name" value="Ribonuclease Inhibitor"/>
    <property type="match status" value="6"/>
</dbReference>
<feature type="chain" id="PRO_5040485543" description="Leucine-rich repeat-containing N-terminal plant-type domain-containing protein" evidence="12">
    <location>
        <begin position="23"/>
        <end position="1065"/>
    </location>
</feature>
<evidence type="ECO:0000256" key="5">
    <source>
        <dbReference type="ARBA" id="ARBA00022692"/>
    </source>
</evidence>
<protein>
    <recommendedName>
        <fullName evidence="17">Leucine-rich repeat-containing N-terminal plant-type domain-containing protein</fullName>
    </recommendedName>
</protein>
<sequence length="1065" mass="118029">MGNPRGLGHLLIFLCAFLFAGGTYTCLGDGNTSVICSEQERLALLKFKDSVRDPSGMLSSWVGNDCCMWKGIYCEETVQSLHLEGCFLSGNAVNSSLVELRNLKHLDLSGNVFEGSQIPKFIGSLKQLTYLNLSGFEGIIPPHIGNLSNLKVLDISRNEGRLMADDMAWASGLSSLEHLDLSSVDLHGAQNMDTLFYMLPSLKELSLSDCGLSDADLGLFVNSSRILPNIRHLDLGHNHFQGPLPGFLQNMSSLTFLDLSYFDLSLAWNFANLLSMIPSLSELHLSGCRLDKTQLSSPHLNLSTLSNIRHLVLSENSIEGVFPSVFTNMTSLRVLDLSRNMLNSSVPVIPNLLDLDLSGNRFKQIGDVGIWKQCHVNRLHASDNYFEIEMNDSRKNDSECSQYALEWLDLRRCSIGTIPEPLGRLTNLRWIDLSLSKLTGPIPESLGKLRSLEVLDLSLNQLTGPLPVLLGNLSELDLSFNQLNGSIPESFGNLAALTYMDLSSNQLTGPIPASLGKLVSLHSVSVSSNLLNGTIPISIGQLGKLHSLDFSNNSLEGIVSEDHFANLSMLKYLDTSSNTKLTFNVSHNWIPPFQLLFLRLSSCNIANGFPHWLRSQRNLYELALSNASIFGPLPRWLRTMPVIPSLDLSHNKLNGPLTNLPYGYVPSLSLECNIFNDSILRKSLDFLDVSRNRLTGKIPKCLESLQRLYNILGSNNQVAGVIPSFKALNLFRRLKLNDNNFVGELPRELGNLRGLRILDLGGNKLSGNIPELVIEDLKSLVVLRLHKNNFTGRIPWSLCKASNLQILDVANNNLEGHIPRCLGELNAMVNNSGFQQIAGSVNDYENVDQVMKGVDLEYTRTWDMVYNMDLSSNQLVGEIPIELTALFMLVGLNLSHNHLSGFIPDNIGNMSALNSLDLSGNELIGVIPPSMAALTFLSYLNLSHNHLSGLIPMGNQLQTLTDPSVYEGNKDLCGPPLPKTCPIHKDLTTTKTKFEAGDEKTNVWLFYVDIICGFTIGFWGVIGVFLFKKQWRQKLFMFAEETMEKIYVVVVVRVNKIRRGREATS</sequence>
<evidence type="ECO:0000256" key="3">
    <source>
        <dbReference type="ARBA" id="ARBA00022475"/>
    </source>
</evidence>
<dbReference type="Pfam" id="PF08263">
    <property type="entry name" value="LRRNT_2"/>
    <property type="match status" value="1"/>
</dbReference>
<comment type="similarity">
    <text evidence="2">Belongs to the RLP family.</text>
</comment>
<keyword evidence="4" id="KW-0433">Leucine-rich repeat</keyword>
<dbReference type="InterPro" id="IPR003591">
    <property type="entry name" value="Leu-rich_rpt_typical-subtyp"/>
</dbReference>
<evidence type="ECO:0000256" key="8">
    <source>
        <dbReference type="ARBA" id="ARBA00022989"/>
    </source>
</evidence>
<feature type="transmembrane region" description="Helical" evidence="11">
    <location>
        <begin position="1004"/>
        <end position="1027"/>
    </location>
</feature>
<keyword evidence="9 11" id="KW-0472">Membrane</keyword>
<evidence type="ECO:0000256" key="11">
    <source>
        <dbReference type="SAM" id="Phobius"/>
    </source>
</evidence>
<evidence type="ECO:0000256" key="2">
    <source>
        <dbReference type="ARBA" id="ARBA00009592"/>
    </source>
</evidence>
<dbReference type="PANTHER" id="PTHR48063:SF106">
    <property type="entry name" value="LEUCINE-RICH REPEAT DOMAIN, L DOMAIN-LIKE PROTEIN-RELATED"/>
    <property type="match status" value="1"/>
</dbReference>
<dbReference type="PANTHER" id="PTHR48063">
    <property type="entry name" value="LRR RECEPTOR-LIKE KINASE"/>
    <property type="match status" value="1"/>
</dbReference>
<dbReference type="Pfam" id="PF00560">
    <property type="entry name" value="LRR_1"/>
    <property type="match status" value="4"/>
</dbReference>
<gene>
    <name evidence="15" type="ORF">LSAT_V11C800451630</name>
</gene>
<keyword evidence="7" id="KW-0677">Repeat</keyword>
<dbReference type="SMART" id="SM00369">
    <property type="entry name" value="LRR_TYP"/>
    <property type="match status" value="12"/>
</dbReference>
<evidence type="ECO:0000256" key="12">
    <source>
        <dbReference type="SAM" id="SignalP"/>
    </source>
</evidence>
<dbReference type="FunFam" id="3.80.10.10:FF:000383">
    <property type="entry name" value="Leucine-rich repeat receptor protein kinase EMS1"/>
    <property type="match status" value="1"/>
</dbReference>
<dbReference type="InterPro" id="IPR046956">
    <property type="entry name" value="RLP23-like"/>
</dbReference>
<proteinExistence type="inferred from homology"/>
<feature type="domain" description="Leucine-rich repeat-containing N-terminal plant-type" evidence="13">
    <location>
        <begin position="38"/>
        <end position="74"/>
    </location>
</feature>
<dbReference type="InterPro" id="IPR001611">
    <property type="entry name" value="Leu-rich_rpt"/>
</dbReference>
<evidence type="ECO:0000256" key="1">
    <source>
        <dbReference type="ARBA" id="ARBA00004251"/>
    </source>
</evidence>
<feature type="domain" description="Disease resistance R13L4/SHOC-2-like LRR" evidence="14">
    <location>
        <begin position="405"/>
        <end position="625"/>
    </location>
</feature>
<dbReference type="SUPFAM" id="SSF52058">
    <property type="entry name" value="L domain-like"/>
    <property type="match status" value="3"/>
</dbReference>
<dbReference type="Pfam" id="PF23598">
    <property type="entry name" value="LRR_14"/>
    <property type="match status" value="2"/>
</dbReference>
<keyword evidence="6 12" id="KW-0732">Signal</keyword>
<evidence type="ECO:0000256" key="7">
    <source>
        <dbReference type="ARBA" id="ARBA00022737"/>
    </source>
</evidence>
<name>A0A9R1ULI5_LACSA</name>
<accession>A0A9R1ULI5</accession>
<comment type="caution">
    <text evidence="15">The sequence shown here is derived from an EMBL/GenBank/DDBJ whole genome shotgun (WGS) entry which is preliminary data.</text>
</comment>
<dbReference type="GO" id="GO:0051707">
    <property type="term" value="P:response to other organism"/>
    <property type="evidence" value="ECO:0007669"/>
    <property type="project" value="UniProtKB-ARBA"/>
</dbReference>
<dbReference type="Proteomes" id="UP000235145">
    <property type="component" value="Unassembled WGS sequence"/>
</dbReference>
<dbReference type="Pfam" id="PF13855">
    <property type="entry name" value="LRR_8"/>
    <property type="match status" value="1"/>
</dbReference>
<comment type="subcellular location">
    <subcellularLocation>
        <location evidence="1">Cell membrane</location>
        <topology evidence="1">Single-pass type I membrane protein</topology>
    </subcellularLocation>
</comment>
<keyword evidence="16" id="KW-1185">Reference proteome</keyword>
<keyword evidence="8 11" id="KW-1133">Transmembrane helix</keyword>
<dbReference type="FunFam" id="3.80.10.10:FF:000041">
    <property type="entry name" value="LRR receptor-like serine/threonine-protein kinase ERECTA"/>
    <property type="match status" value="1"/>
</dbReference>
<evidence type="ECO:0000256" key="4">
    <source>
        <dbReference type="ARBA" id="ARBA00022614"/>
    </source>
</evidence>
<dbReference type="GO" id="GO:0006952">
    <property type="term" value="P:defense response"/>
    <property type="evidence" value="ECO:0007669"/>
    <property type="project" value="UniProtKB-ARBA"/>
</dbReference>
<evidence type="ECO:0000256" key="6">
    <source>
        <dbReference type="ARBA" id="ARBA00022729"/>
    </source>
</evidence>
<evidence type="ECO:0000256" key="10">
    <source>
        <dbReference type="ARBA" id="ARBA00023180"/>
    </source>
</evidence>
<dbReference type="AlphaFoldDB" id="A0A9R1ULI5"/>
<evidence type="ECO:0000313" key="15">
    <source>
        <dbReference type="EMBL" id="KAJ0189344.1"/>
    </source>
</evidence>
<dbReference type="GO" id="GO:0005886">
    <property type="term" value="C:plasma membrane"/>
    <property type="evidence" value="ECO:0000318"/>
    <property type="project" value="GO_Central"/>
</dbReference>
<dbReference type="EMBL" id="NBSK02000008">
    <property type="protein sequence ID" value="KAJ0189344.1"/>
    <property type="molecule type" value="Genomic_DNA"/>
</dbReference>
<feature type="signal peptide" evidence="12">
    <location>
        <begin position="1"/>
        <end position="22"/>
    </location>
</feature>
<dbReference type="InterPro" id="IPR013210">
    <property type="entry name" value="LRR_N_plant-typ"/>
</dbReference>
<evidence type="ECO:0000256" key="9">
    <source>
        <dbReference type="ARBA" id="ARBA00023136"/>
    </source>
</evidence>
<keyword evidence="10" id="KW-0325">Glycoprotein</keyword>
<dbReference type="PROSITE" id="PS51450">
    <property type="entry name" value="LRR"/>
    <property type="match status" value="1"/>
</dbReference>
<evidence type="ECO:0000313" key="16">
    <source>
        <dbReference type="Proteomes" id="UP000235145"/>
    </source>
</evidence>
<evidence type="ECO:0000259" key="13">
    <source>
        <dbReference type="Pfam" id="PF08263"/>
    </source>
</evidence>
<dbReference type="FunFam" id="3.80.10.10:FF:000111">
    <property type="entry name" value="LRR receptor-like serine/threonine-protein kinase ERECTA"/>
    <property type="match status" value="1"/>
</dbReference>
<feature type="domain" description="Disease resistance R13L4/SHOC-2-like LRR" evidence="14">
    <location>
        <begin position="78"/>
        <end position="358"/>
    </location>
</feature>
<evidence type="ECO:0000259" key="14">
    <source>
        <dbReference type="Pfam" id="PF23598"/>
    </source>
</evidence>
<reference evidence="15 16" key="1">
    <citation type="journal article" date="2017" name="Nat. Commun.">
        <title>Genome assembly with in vitro proximity ligation data and whole-genome triplication in lettuce.</title>
        <authorList>
            <person name="Reyes-Chin-Wo S."/>
            <person name="Wang Z."/>
            <person name="Yang X."/>
            <person name="Kozik A."/>
            <person name="Arikit S."/>
            <person name="Song C."/>
            <person name="Xia L."/>
            <person name="Froenicke L."/>
            <person name="Lavelle D.O."/>
            <person name="Truco M.J."/>
            <person name="Xia R."/>
            <person name="Zhu S."/>
            <person name="Xu C."/>
            <person name="Xu H."/>
            <person name="Xu X."/>
            <person name="Cox K."/>
            <person name="Korf I."/>
            <person name="Meyers B.C."/>
            <person name="Michelmore R.W."/>
        </authorList>
    </citation>
    <scope>NUCLEOTIDE SEQUENCE [LARGE SCALE GENOMIC DNA]</scope>
    <source>
        <strain evidence="16">cv. Salinas</strain>
        <tissue evidence="15">Seedlings</tissue>
    </source>
</reference>
<keyword evidence="5 11" id="KW-0812">Transmembrane</keyword>
<evidence type="ECO:0008006" key="17">
    <source>
        <dbReference type="Google" id="ProtNLM"/>
    </source>
</evidence>
<organism evidence="15 16">
    <name type="scientific">Lactuca sativa</name>
    <name type="common">Garden lettuce</name>
    <dbReference type="NCBI Taxonomy" id="4236"/>
    <lineage>
        <taxon>Eukaryota</taxon>
        <taxon>Viridiplantae</taxon>
        <taxon>Streptophyta</taxon>
        <taxon>Embryophyta</taxon>
        <taxon>Tracheophyta</taxon>
        <taxon>Spermatophyta</taxon>
        <taxon>Magnoliopsida</taxon>
        <taxon>eudicotyledons</taxon>
        <taxon>Gunneridae</taxon>
        <taxon>Pentapetalae</taxon>
        <taxon>asterids</taxon>
        <taxon>campanulids</taxon>
        <taxon>Asterales</taxon>
        <taxon>Asteraceae</taxon>
        <taxon>Cichorioideae</taxon>
        <taxon>Cichorieae</taxon>
        <taxon>Lactucinae</taxon>
        <taxon>Lactuca</taxon>
    </lineage>
</organism>